<dbReference type="AlphaFoldDB" id="A0A6V7Q4P5"/>
<name>A0A6V7Q4P5_ANACO</name>
<reference evidence="2" key="1">
    <citation type="submission" date="2020-07" db="EMBL/GenBank/DDBJ databases">
        <authorList>
            <person name="Lin J."/>
        </authorList>
    </citation>
    <scope>NUCLEOTIDE SEQUENCE</scope>
</reference>
<evidence type="ECO:0000313" key="2">
    <source>
        <dbReference type="EMBL" id="CAD1838159.1"/>
    </source>
</evidence>
<evidence type="ECO:0000256" key="1">
    <source>
        <dbReference type="SAM" id="SignalP"/>
    </source>
</evidence>
<organism evidence="2">
    <name type="scientific">Ananas comosus var. bracteatus</name>
    <name type="common">red pineapple</name>
    <dbReference type="NCBI Taxonomy" id="296719"/>
    <lineage>
        <taxon>Eukaryota</taxon>
        <taxon>Viridiplantae</taxon>
        <taxon>Streptophyta</taxon>
        <taxon>Embryophyta</taxon>
        <taxon>Tracheophyta</taxon>
        <taxon>Spermatophyta</taxon>
        <taxon>Magnoliopsida</taxon>
        <taxon>Liliopsida</taxon>
        <taxon>Poales</taxon>
        <taxon>Bromeliaceae</taxon>
        <taxon>Bromelioideae</taxon>
        <taxon>Ananas</taxon>
    </lineage>
</organism>
<accession>A0A6V7Q4P5</accession>
<keyword evidence="1" id="KW-0732">Signal</keyword>
<dbReference type="EMBL" id="LR862133">
    <property type="protein sequence ID" value="CAD1838159.1"/>
    <property type="molecule type" value="Genomic_DNA"/>
</dbReference>
<feature type="signal peptide" evidence="1">
    <location>
        <begin position="1"/>
        <end position="17"/>
    </location>
</feature>
<protein>
    <submittedName>
        <fullName evidence="2">Uncharacterized protein</fullName>
    </submittedName>
</protein>
<proteinExistence type="predicted"/>
<gene>
    <name evidence="2" type="ORF">CB5_LOCUS21370</name>
</gene>
<sequence length="121" mass="13673">MAQEVAVLLGLPLLGQALDLSLKVGSNIQNRYLEWKKVDRKNLEVVLKEMSPKQDEEDITDFVKLLILYFFCCILFTNTNNLCPKGLVAIVDDLPALARYNWPEAVHRLIIDSLCSAAIKL</sequence>
<feature type="chain" id="PRO_5027905206" evidence="1">
    <location>
        <begin position="18"/>
        <end position="121"/>
    </location>
</feature>